<feature type="transmembrane region" description="Helical" evidence="1">
    <location>
        <begin position="175"/>
        <end position="196"/>
    </location>
</feature>
<evidence type="ECO:0000256" key="1">
    <source>
        <dbReference type="SAM" id="Phobius"/>
    </source>
</evidence>
<feature type="transmembrane region" description="Helical" evidence="1">
    <location>
        <begin position="79"/>
        <end position="98"/>
    </location>
</feature>
<accession>A0A139N627</accession>
<evidence type="ECO:0000313" key="3">
    <source>
        <dbReference type="Proteomes" id="UP000070377"/>
    </source>
</evidence>
<gene>
    <name evidence="2" type="ORF">SCRDD08_00097</name>
</gene>
<keyword evidence="1" id="KW-0472">Membrane</keyword>
<dbReference type="PATRIC" id="fig|45634.12.peg.96"/>
<dbReference type="Proteomes" id="UP000070377">
    <property type="component" value="Unassembled WGS sequence"/>
</dbReference>
<name>A0A139N627_STRCR</name>
<feature type="transmembrane region" description="Helical" evidence="1">
    <location>
        <begin position="36"/>
        <end position="55"/>
    </location>
</feature>
<keyword evidence="1" id="KW-1133">Transmembrane helix</keyword>
<comment type="caution">
    <text evidence="2">The sequence shown here is derived from an EMBL/GenBank/DDBJ whole genome shotgun (WGS) entry which is preliminary data.</text>
</comment>
<protein>
    <submittedName>
        <fullName evidence="2">Putative membrane protein</fullName>
    </submittedName>
</protein>
<reference evidence="2 3" key="1">
    <citation type="submission" date="2016-01" db="EMBL/GenBank/DDBJ databases">
        <title>Highly variable Streptococcus oralis are common among viridans streptococci isolated from primates.</title>
        <authorList>
            <person name="Denapaite D."/>
            <person name="Rieger M."/>
            <person name="Koendgen S."/>
            <person name="Brueckner R."/>
            <person name="Ochigava I."/>
            <person name="Kappeler P."/>
            <person name="Maetz-Rensing K."/>
            <person name="Leendertz F."/>
            <person name="Hakenbeck R."/>
        </authorList>
    </citation>
    <scope>NUCLEOTIDE SEQUENCE [LARGE SCALE GENOMIC DNA]</scope>
    <source>
        <strain evidence="2 3">DD08</strain>
    </source>
</reference>
<evidence type="ECO:0000313" key="2">
    <source>
        <dbReference type="EMBL" id="KXT71450.1"/>
    </source>
</evidence>
<keyword evidence="1" id="KW-0812">Transmembrane</keyword>
<feature type="transmembrane region" description="Helical" evidence="1">
    <location>
        <begin position="149"/>
        <end position="169"/>
    </location>
</feature>
<dbReference type="AlphaFoldDB" id="A0A139N627"/>
<dbReference type="RefSeq" id="WP_061421964.1">
    <property type="nucleotide sequence ID" value="NZ_KQ969062.1"/>
</dbReference>
<organism evidence="2 3">
    <name type="scientific">Streptococcus cristatus</name>
    <dbReference type="NCBI Taxonomy" id="45634"/>
    <lineage>
        <taxon>Bacteria</taxon>
        <taxon>Bacillati</taxon>
        <taxon>Bacillota</taxon>
        <taxon>Bacilli</taxon>
        <taxon>Lactobacillales</taxon>
        <taxon>Streptococcaceae</taxon>
        <taxon>Streptococcus</taxon>
    </lineage>
</organism>
<sequence>MKKSQKMGALILMIATALFIDFTVFLAPSNLSWSSKWIIVGLVSIGQLVSIWSWFHMKPWPKRMKEVQEKQVYDLTMKFYNLLTLTATSIYTVGIWLWTPSTNPPFIKYIALGGLLAIQFLFLLFFALKKVKERADERFYANLAKAATLMFAICIATLLVLAGISANVGSITVNAGIFFIMIGVLVLLFGFVFFLFEKRG</sequence>
<dbReference type="EMBL" id="LQRD01000001">
    <property type="protein sequence ID" value="KXT71450.1"/>
    <property type="molecule type" value="Genomic_DNA"/>
</dbReference>
<dbReference type="STRING" id="45634.SCRDD08_00097"/>
<proteinExistence type="predicted"/>
<feature type="transmembrane region" description="Helical" evidence="1">
    <location>
        <begin position="110"/>
        <end position="128"/>
    </location>
</feature>